<keyword evidence="3" id="KW-1185">Reference proteome</keyword>
<proteinExistence type="predicted"/>
<evidence type="ECO:0008006" key="4">
    <source>
        <dbReference type="Google" id="ProtNLM"/>
    </source>
</evidence>
<reference evidence="1 3" key="2">
    <citation type="journal article" date="2014" name="BMC Genomics">
        <title>An improved genome release (version Mt4.0) for the model legume Medicago truncatula.</title>
        <authorList>
            <person name="Tang H."/>
            <person name="Krishnakumar V."/>
            <person name="Bidwell S."/>
            <person name="Rosen B."/>
            <person name="Chan A."/>
            <person name="Zhou S."/>
            <person name="Gentzbittel L."/>
            <person name="Childs K.L."/>
            <person name="Yandell M."/>
            <person name="Gundlach H."/>
            <person name="Mayer K.F."/>
            <person name="Schwartz D.C."/>
            <person name="Town C.D."/>
        </authorList>
    </citation>
    <scope>GENOME REANNOTATION</scope>
    <source>
        <strain evidence="2 3">cv. Jemalong A17</strain>
    </source>
</reference>
<organism evidence="1 3">
    <name type="scientific">Medicago truncatula</name>
    <name type="common">Barrel medic</name>
    <name type="synonym">Medicago tribuloides</name>
    <dbReference type="NCBI Taxonomy" id="3880"/>
    <lineage>
        <taxon>Eukaryota</taxon>
        <taxon>Viridiplantae</taxon>
        <taxon>Streptophyta</taxon>
        <taxon>Embryophyta</taxon>
        <taxon>Tracheophyta</taxon>
        <taxon>Spermatophyta</taxon>
        <taxon>Magnoliopsida</taxon>
        <taxon>eudicotyledons</taxon>
        <taxon>Gunneridae</taxon>
        <taxon>Pentapetalae</taxon>
        <taxon>rosids</taxon>
        <taxon>fabids</taxon>
        <taxon>Fabales</taxon>
        <taxon>Fabaceae</taxon>
        <taxon>Papilionoideae</taxon>
        <taxon>50 kb inversion clade</taxon>
        <taxon>NPAAA clade</taxon>
        <taxon>Hologalegina</taxon>
        <taxon>IRL clade</taxon>
        <taxon>Trifolieae</taxon>
        <taxon>Medicago</taxon>
    </lineage>
</organism>
<dbReference type="PaxDb" id="3880-AES73900"/>
<evidence type="ECO:0000313" key="1">
    <source>
        <dbReference type="EMBL" id="AES73900.2"/>
    </source>
</evidence>
<accession>G7J3J3</accession>
<evidence type="ECO:0000313" key="2">
    <source>
        <dbReference type="EnsemblPlants" id="AES73900"/>
    </source>
</evidence>
<dbReference type="EnsemblPlants" id="AES73900">
    <property type="protein sequence ID" value="AES73900"/>
    <property type="gene ID" value="MTR_3g110500"/>
</dbReference>
<dbReference type="HOGENOM" id="CLU_2816248_0_0_1"/>
<reference evidence="1 3" key="1">
    <citation type="journal article" date="2011" name="Nature">
        <title>The Medicago genome provides insight into the evolution of rhizobial symbioses.</title>
        <authorList>
            <person name="Young N.D."/>
            <person name="Debelle F."/>
            <person name="Oldroyd G.E."/>
            <person name="Geurts R."/>
            <person name="Cannon S.B."/>
            <person name="Udvardi M.K."/>
            <person name="Benedito V.A."/>
            <person name="Mayer K.F."/>
            <person name="Gouzy J."/>
            <person name="Schoof H."/>
            <person name="Van de Peer Y."/>
            <person name="Proost S."/>
            <person name="Cook D.R."/>
            <person name="Meyers B.C."/>
            <person name="Spannagl M."/>
            <person name="Cheung F."/>
            <person name="De Mita S."/>
            <person name="Krishnakumar V."/>
            <person name="Gundlach H."/>
            <person name="Zhou S."/>
            <person name="Mudge J."/>
            <person name="Bharti A.K."/>
            <person name="Murray J.D."/>
            <person name="Naoumkina M.A."/>
            <person name="Rosen B."/>
            <person name="Silverstein K.A."/>
            <person name="Tang H."/>
            <person name="Rombauts S."/>
            <person name="Zhao P.X."/>
            <person name="Zhou P."/>
            <person name="Barbe V."/>
            <person name="Bardou P."/>
            <person name="Bechner M."/>
            <person name="Bellec A."/>
            <person name="Berger A."/>
            <person name="Berges H."/>
            <person name="Bidwell S."/>
            <person name="Bisseling T."/>
            <person name="Choisne N."/>
            <person name="Couloux A."/>
            <person name="Denny R."/>
            <person name="Deshpande S."/>
            <person name="Dai X."/>
            <person name="Doyle J.J."/>
            <person name="Dudez A.M."/>
            <person name="Farmer A.D."/>
            <person name="Fouteau S."/>
            <person name="Franken C."/>
            <person name="Gibelin C."/>
            <person name="Gish J."/>
            <person name="Goldstein S."/>
            <person name="Gonzalez A.J."/>
            <person name="Green P.J."/>
            <person name="Hallab A."/>
            <person name="Hartog M."/>
            <person name="Hua A."/>
            <person name="Humphray S.J."/>
            <person name="Jeong D.H."/>
            <person name="Jing Y."/>
            <person name="Jocker A."/>
            <person name="Kenton S.M."/>
            <person name="Kim D.J."/>
            <person name="Klee K."/>
            <person name="Lai H."/>
            <person name="Lang C."/>
            <person name="Lin S."/>
            <person name="Macmil S.L."/>
            <person name="Magdelenat G."/>
            <person name="Matthews L."/>
            <person name="McCorrison J."/>
            <person name="Monaghan E.L."/>
            <person name="Mun J.H."/>
            <person name="Najar F.Z."/>
            <person name="Nicholson C."/>
            <person name="Noirot C."/>
            <person name="O'Bleness M."/>
            <person name="Paule C.R."/>
            <person name="Poulain J."/>
            <person name="Prion F."/>
            <person name="Qin B."/>
            <person name="Qu C."/>
            <person name="Retzel E.F."/>
            <person name="Riddle C."/>
            <person name="Sallet E."/>
            <person name="Samain S."/>
            <person name="Samson N."/>
            <person name="Sanders I."/>
            <person name="Saurat O."/>
            <person name="Scarpelli C."/>
            <person name="Schiex T."/>
            <person name="Segurens B."/>
            <person name="Severin A.J."/>
            <person name="Sherrier D.J."/>
            <person name="Shi R."/>
            <person name="Sims S."/>
            <person name="Singer S.R."/>
            <person name="Sinharoy S."/>
            <person name="Sterck L."/>
            <person name="Viollet A."/>
            <person name="Wang B.B."/>
            <person name="Wang K."/>
            <person name="Wang M."/>
            <person name="Wang X."/>
            <person name="Warfsmann J."/>
            <person name="Weissenbach J."/>
            <person name="White D.D."/>
            <person name="White J.D."/>
            <person name="Wiley G.B."/>
            <person name="Wincker P."/>
            <person name="Xing Y."/>
            <person name="Yang L."/>
            <person name="Yao Z."/>
            <person name="Ying F."/>
            <person name="Zhai J."/>
            <person name="Zhou L."/>
            <person name="Zuber A."/>
            <person name="Denarie J."/>
            <person name="Dixon R.A."/>
            <person name="May G.D."/>
            <person name="Schwartz D.C."/>
            <person name="Rogers J."/>
            <person name="Quetier F."/>
            <person name="Town C.D."/>
            <person name="Roe B.A."/>
        </authorList>
    </citation>
    <scope>NUCLEOTIDE SEQUENCE [LARGE SCALE GENOMIC DNA]</scope>
    <source>
        <strain evidence="1">A17</strain>
        <strain evidence="2 3">cv. Jemalong A17</strain>
    </source>
</reference>
<protein>
    <recommendedName>
        <fullName evidence="4">RNase H type-1 domain-containing protein</fullName>
    </recommendedName>
</protein>
<sequence length="67" mass="7997">MRSIEVAHQKHWLNFWWFNCKKLLQDMNFVISHIYREGNQCESAPVAIVSQIVKDKLGMPSFRFVPF</sequence>
<gene>
    <name evidence="1" type="ordered locus">MTR_3g110500</name>
</gene>
<evidence type="ECO:0000313" key="3">
    <source>
        <dbReference type="Proteomes" id="UP000002051"/>
    </source>
</evidence>
<dbReference type="Proteomes" id="UP000002051">
    <property type="component" value="Chromosome 3"/>
</dbReference>
<reference evidence="2" key="3">
    <citation type="submission" date="2015-04" db="UniProtKB">
        <authorList>
            <consortium name="EnsemblPlants"/>
        </authorList>
    </citation>
    <scope>IDENTIFICATION</scope>
    <source>
        <strain evidence="2">cv. Jemalong A17</strain>
    </source>
</reference>
<dbReference type="AlphaFoldDB" id="G7J3J3"/>
<accession>A0A0C3VRA2</accession>
<name>G7J3J3_MEDTR</name>
<dbReference type="EMBL" id="CM001219">
    <property type="protein sequence ID" value="AES73900.2"/>
    <property type="molecule type" value="Genomic_DNA"/>
</dbReference>